<evidence type="ECO:0000313" key="3">
    <source>
        <dbReference type="EMBL" id="TWT81984.1"/>
    </source>
</evidence>
<name>A0A5C5Z3V1_9BACT</name>
<feature type="region of interest" description="Disordered" evidence="1">
    <location>
        <begin position="1"/>
        <end position="22"/>
    </location>
</feature>
<keyword evidence="4" id="KW-1185">Reference proteome</keyword>
<dbReference type="Pfam" id="PF19911">
    <property type="entry name" value="DUF6384"/>
    <property type="match status" value="1"/>
</dbReference>
<keyword evidence="2" id="KW-1133">Transmembrane helix</keyword>
<dbReference type="EMBL" id="SJPJ01000001">
    <property type="protein sequence ID" value="TWT81984.1"/>
    <property type="molecule type" value="Genomic_DNA"/>
</dbReference>
<evidence type="ECO:0000313" key="4">
    <source>
        <dbReference type="Proteomes" id="UP000315010"/>
    </source>
</evidence>
<dbReference type="Proteomes" id="UP000315010">
    <property type="component" value="Unassembled WGS sequence"/>
</dbReference>
<comment type="caution">
    <text evidence="3">The sequence shown here is derived from an EMBL/GenBank/DDBJ whole genome shotgun (WGS) entry which is preliminary data.</text>
</comment>
<reference evidence="3 4" key="1">
    <citation type="submission" date="2019-02" db="EMBL/GenBank/DDBJ databases">
        <title>Deep-cultivation of Planctomycetes and their phenomic and genomic characterization uncovers novel biology.</title>
        <authorList>
            <person name="Wiegand S."/>
            <person name="Jogler M."/>
            <person name="Boedeker C."/>
            <person name="Pinto D."/>
            <person name="Vollmers J."/>
            <person name="Rivas-Marin E."/>
            <person name="Kohn T."/>
            <person name="Peeters S.H."/>
            <person name="Heuer A."/>
            <person name="Rast P."/>
            <person name="Oberbeckmann S."/>
            <person name="Bunk B."/>
            <person name="Jeske O."/>
            <person name="Meyerdierks A."/>
            <person name="Storesund J.E."/>
            <person name="Kallscheuer N."/>
            <person name="Luecker S."/>
            <person name="Lage O.M."/>
            <person name="Pohl T."/>
            <person name="Merkel B.J."/>
            <person name="Hornburger P."/>
            <person name="Mueller R.-W."/>
            <person name="Bruemmer F."/>
            <person name="Labrenz M."/>
            <person name="Spormann A.M."/>
            <person name="Op Den Camp H."/>
            <person name="Overmann J."/>
            <person name="Amann R."/>
            <person name="Jetten M.S.M."/>
            <person name="Mascher T."/>
            <person name="Medema M.H."/>
            <person name="Devos D.P."/>
            <person name="Kaster A.-K."/>
            <person name="Ovreas L."/>
            <person name="Rohde M."/>
            <person name="Galperin M.Y."/>
            <person name="Jogler C."/>
        </authorList>
    </citation>
    <scope>NUCLEOTIDE SEQUENCE [LARGE SCALE GENOMIC DNA]</scope>
    <source>
        <strain evidence="3 4">CA13</strain>
    </source>
</reference>
<feature type="compositionally biased region" description="Low complexity" evidence="1">
    <location>
        <begin position="1"/>
        <end position="10"/>
    </location>
</feature>
<proteinExistence type="predicted"/>
<gene>
    <name evidence="3" type="ORF">CA13_34390</name>
</gene>
<sequence length="139" mass="15720">MSNASQSQQTAPPPQQRKSLSEIELPGQNLSLEETLRVMDVARELRNRRETAEEMFRRDDIRSGLRDKLIQTAKVTGDKVTAAEIDMAIDQYLATVNTYEDPKPGMQTFLAHCWVWRDRIAFTAGSIAVVAGGLWFFFA</sequence>
<protein>
    <submittedName>
        <fullName evidence="3">Uncharacterized protein</fullName>
    </submittedName>
</protein>
<organism evidence="3 4">
    <name type="scientific">Novipirellula herctigrandis</name>
    <dbReference type="NCBI Taxonomy" id="2527986"/>
    <lineage>
        <taxon>Bacteria</taxon>
        <taxon>Pseudomonadati</taxon>
        <taxon>Planctomycetota</taxon>
        <taxon>Planctomycetia</taxon>
        <taxon>Pirellulales</taxon>
        <taxon>Pirellulaceae</taxon>
        <taxon>Novipirellula</taxon>
    </lineage>
</organism>
<keyword evidence="2" id="KW-0472">Membrane</keyword>
<evidence type="ECO:0000256" key="2">
    <source>
        <dbReference type="SAM" id="Phobius"/>
    </source>
</evidence>
<dbReference type="OrthoDB" id="288939at2"/>
<dbReference type="RefSeq" id="WP_146398211.1">
    <property type="nucleotide sequence ID" value="NZ_SJPJ01000001.1"/>
</dbReference>
<feature type="transmembrane region" description="Helical" evidence="2">
    <location>
        <begin position="120"/>
        <end position="138"/>
    </location>
</feature>
<keyword evidence="2" id="KW-0812">Transmembrane</keyword>
<dbReference type="AlphaFoldDB" id="A0A5C5Z3V1"/>
<evidence type="ECO:0000256" key="1">
    <source>
        <dbReference type="SAM" id="MobiDB-lite"/>
    </source>
</evidence>
<dbReference type="InterPro" id="IPR045964">
    <property type="entry name" value="DUF6384"/>
</dbReference>
<accession>A0A5C5Z3V1</accession>